<evidence type="ECO:0000259" key="11">
    <source>
        <dbReference type="Pfam" id="PF00905"/>
    </source>
</evidence>
<dbReference type="FunCoup" id="A0A545AE86">
    <property type="interactions" value="20"/>
</dbReference>
<dbReference type="Gene3D" id="3.40.710.10">
    <property type="entry name" value="DD-peptidase/beta-lactamase superfamily"/>
    <property type="match status" value="2"/>
</dbReference>
<keyword evidence="1" id="KW-0121">Carboxypeptidase</keyword>
<keyword evidence="2" id="KW-0645">Protease</keyword>
<comment type="catalytic activity">
    <reaction evidence="7">
        <text>Preferential cleavage: (Ac)2-L-Lys-D-Ala-|-D-Ala. Also transpeptidation of peptidyl-alanyl moieties that are N-acyl substituents of D-alanine.</text>
        <dbReference type="EC" id="3.4.16.4"/>
    </reaction>
</comment>
<evidence type="ECO:0000256" key="6">
    <source>
        <dbReference type="ARBA" id="ARBA00023268"/>
    </source>
</evidence>
<keyword evidence="10" id="KW-0472">Membrane</keyword>
<dbReference type="InterPro" id="IPR012338">
    <property type="entry name" value="Beta-lactam/transpept-like"/>
</dbReference>
<evidence type="ECO:0000256" key="8">
    <source>
        <dbReference type="ARBA" id="ARBA00049902"/>
    </source>
</evidence>
<dbReference type="OrthoDB" id="9766909at2"/>
<dbReference type="Proteomes" id="UP000317982">
    <property type="component" value="Unassembled WGS sequence"/>
</dbReference>
<keyword evidence="5" id="KW-0378">Hydrolase</keyword>
<dbReference type="GO" id="GO:0009252">
    <property type="term" value="P:peptidoglycan biosynthetic process"/>
    <property type="evidence" value="ECO:0007669"/>
    <property type="project" value="TreeGrafter"/>
</dbReference>
<feature type="compositionally biased region" description="Polar residues" evidence="9">
    <location>
        <begin position="1"/>
        <end position="10"/>
    </location>
</feature>
<proteinExistence type="predicted"/>
<dbReference type="Pfam" id="PF00912">
    <property type="entry name" value="Transgly"/>
    <property type="match status" value="1"/>
</dbReference>
<feature type="domain" description="Penicillin-binding protein transpeptidase" evidence="11">
    <location>
        <begin position="398"/>
        <end position="560"/>
    </location>
</feature>
<keyword evidence="10" id="KW-1133">Transmembrane helix</keyword>
<dbReference type="Gene3D" id="1.10.3810.10">
    <property type="entry name" value="Biosynthetic peptidoglycan transglycosylase-like"/>
    <property type="match status" value="1"/>
</dbReference>
<evidence type="ECO:0000256" key="5">
    <source>
        <dbReference type="ARBA" id="ARBA00022801"/>
    </source>
</evidence>
<evidence type="ECO:0000256" key="10">
    <source>
        <dbReference type="SAM" id="Phobius"/>
    </source>
</evidence>
<accession>A0A545AE86</accession>
<name>A0A545AE86_9ACTN</name>
<sequence>MTLDQPQAVTRSGDAPAPPPGPGDGTGAPEAPRRRRGLIGLVIVVVTLLVVGAGGSWAVYARTDLPAIPSLSETARIQYSDGRTFATFATEDRTSVPLGSVPKAVQDAVVAAQDPDFRDGGSTLGALARAAGTLVTGPDDHPSIAEQYVRTVLFYGRGRLDRARSVIAAQKLRNSLTTDEILKAYLNTMYFGRGAWGVQAASQAYFHVDVPKLTVAQGAVLAALLDDPTHGDPVNDEATAKRRWNSVLDAMVKKDFLSSADRKALVYPVVNVRPAPTGSWRAGATGVLGNRIERELESTVGLTAQQINTGGYIVRTTIDPTFQSALESSVRAALKGHRELEGSAVVIDPSTGAVRAYYGGDRGYGNLDLASSQAPRPAGPSFEPLVVAAAVSAGYRADSLAAAVRQSSASVFSKLTTTVGPSRVATVARAAGIRQLDGRPVDQAKVDPAIGLGRYSVSTIDQASAYATVANYGGYHEPYFVASVLDPAGRVVWDHESHSPAPGTAWPKDVGRDVSSVLQQEYQADPAVRIDRPAAVKTGGQHYGGTSDSWLGGYTPQLAAAIWVGTTDTKPVPPAERSAGRIDVRGAGVPGVIWRAFMPKALRGAPVERFLPAAGVGTKGAPR</sequence>
<dbReference type="GO" id="GO:0008658">
    <property type="term" value="F:penicillin binding"/>
    <property type="evidence" value="ECO:0007669"/>
    <property type="project" value="InterPro"/>
</dbReference>
<evidence type="ECO:0000313" key="14">
    <source>
        <dbReference type="Proteomes" id="UP000317982"/>
    </source>
</evidence>
<dbReference type="SUPFAM" id="SSF53955">
    <property type="entry name" value="Lysozyme-like"/>
    <property type="match status" value="1"/>
</dbReference>
<feature type="transmembrane region" description="Helical" evidence="10">
    <location>
        <begin position="38"/>
        <end position="60"/>
    </location>
</feature>
<dbReference type="EMBL" id="VIRS01000062">
    <property type="protein sequence ID" value="TQS39657.1"/>
    <property type="molecule type" value="Genomic_DNA"/>
</dbReference>
<keyword evidence="6" id="KW-0511">Multifunctional enzyme</keyword>
<dbReference type="GO" id="GO:0008955">
    <property type="term" value="F:peptidoglycan glycosyltransferase activity"/>
    <property type="evidence" value="ECO:0007669"/>
    <property type="project" value="UniProtKB-EC"/>
</dbReference>
<dbReference type="InterPro" id="IPR023346">
    <property type="entry name" value="Lysozyme-like_dom_sf"/>
</dbReference>
<dbReference type="SUPFAM" id="SSF56601">
    <property type="entry name" value="beta-lactamase/transpeptidase-like"/>
    <property type="match status" value="1"/>
</dbReference>
<dbReference type="GO" id="GO:0006508">
    <property type="term" value="P:proteolysis"/>
    <property type="evidence" value="ECO:0007669"/>
    <property type="project" value="UniProtKB-KW"/>
</dbReference>
<protein>
    <submittedName>
        <fullName evidence="13">Penicillin-binding protein</fullName>
    </submittedName>
</protein>
<evidence type="ECO:0000256" key="4">
    <source>
        <dbReference type="ARBA" id="ARBA00022679"/>
    </source>
</evidence>
<keyword evidence="10" id="KW-0812">Transmembrane</keyword>
<keyword evidence="3" id="KW-0328">Glycosyltransferase</keyword>
<dbReference type="InterPro" id="IPR050396">
    <property type="entry name" value="Glycosyltr_51/Transpeptidase"/>
</dbReference>
<comment type="catalytic activity">
    <reaction evidence="8">
        <text>[GlcNAc-(1-&gt;4)-Mur2Ac(oyl-L-Ala-gamma-D-Glu-L-Lys-D-Ala-D-Ala)](n)-di-trans,octa-cis-undecaprenyl diphosphate + beta-D-GlcNAc-(1-&gt;4)-Mur2Ac(oyl-L-Ala-gamma-D-Glu-L-Lys-D-Ala-D-Ala)-di-trans,octa-cis-undecaprenyl diphosphate = [GlcNAc-(1-&gt;4)-Mur2Ac(oyl-L-Ala-gamma-D-Glu-L-Lys-D-Ala-D-Ala)](n+1)-di-trans,octa-cis-undecaprenyl diphosphate + di-trans,octa-cis-undecaprenyl diphosphate + H(+)</text>
        <dbReference type="Rhea" id="RHEA:23708"/>
        <dbReference type="Rhea" id="RHEA-COMP:9602"/>
        <dbReference type="Rhea" id="RHEA-COMP:9603"/>
        <dbReference type="ChEBI" id="CHEBI:15378"/>
        <dbReference type="ChEBI" id="CHEBI:58405"/>
        <dbReference type="ChEBI" id="CHEBI:60033"/>
        <dbReference type="ChEBI" id="CHEBI:78435"/>
        <dbReference type="EC" id="2.4.99.28"/>
    </reaction>
</comment>
<evidence type="ECO:0000313" key="13">
    <source>
        <dbReference type="EMBL" id="TQS39657.1"/>
    </source>
</evidence>
<dbReference type="PANTHER" id="PTHR32282">
    <property type="entry name" value="BINDING PROTEIN TRANSPEPTIDASE, PUTATIVE-RELATED"/>
    <property type="match status" value="1"/>
</dbReference>
<evidence type="ECO:0000259" key="12">
    <source>
        <dbReference type="Pfam" id="PF00912"/>
    </source>
</evidence>
<dbReference type="RefSeq" id="WP_142709945.1">
    <property type="nucleotide sequence ID" value="NZ_VIRS01000062.1"/>
</dbReference>
<dbReference type="InterPro" id="IPR001264">
    <property type="entry name" value="Glyco_trans_51"/>
</dbReference>
<evidence type="ECO:0000256" key="2">
    <source>
        <dbReference type="ARBA" id="ARBA00022670"/>
    </source>
</evidence>
<comment type="caution">
    <text evidence="13">The sequence shown here is derived from an EMBL/GenBank/DDBJ whole genome shotgun (WGS) entry which is preliminary data.</text>
</comment>
<dbReference type="GO" id="GO:0030288">
    <property type="term" value="C:outer membrane-bounded periplasmic space"/>
    <property type="evidence" value="ECO:0007669"/>
    <property type="project" value="TreeGrafter"/>
</dbReference>
<dbReference type="AlphaFoldDB" id="A0A545AE86"/>
<reference evidence="13 14" key="1">
    <citation type="submission" date="2019-07" db="EMBL/GenBank/DDBJ databases">
        <title>Cryptosporangium phraense sp. nov., isolated from plant litter.</title>
        <authorList>
            <person name="Suriyachadkun C."/>
        </authorList>
    </citation>
    <scope>NUCLEOTIDE SEQUENCE [LARGE SCALE GENOMIC DNA]</scope>
    <source>
        <strain evidence="13 14">A-T 5661</strain>
    </source>
</reference>
<feature type="region of interest" description="Disordered" evidence="9">
    <location>
        <begin position="1"/>
        <end position="32"/>
    </location>
</feature>
<feature type="domain" description="Glycosyl transferase family 51" evidence="12">
    <location>
        <begin position="82"/>
        <end position="251"/>
    </location>
</feature>
<gene>
    <name evidence="13" type="ORF">FL583_38955</name>
</gene>
<dbReference type="InterPro" id="IPR036950">
    <property type="entry name" value="PBP_transglycosylase"/>
</dbReference>
<dbReference type="InterPro" id="IPR001460">
    <property type="entry name" value="PCN-bd_Tpept"/>
</dbReference>
<dbReference type="GO" id="GO:0009002">
    <property type="term" value="F:serine-type D-Ala-D-Ala carboxypeptidase activity"/>
    <property type="evidence" value="ECO:0007669"/>
    <property type="project" value="UniProtKB-EC"/>
</dbReference>
<evidence type="ECO:0000256" key="9">
    <source>
        <dbReference type="SAM" id="MobiDB-lite"/>
    </source>
</evidence>
<organism evidence="13 14">
    <name type="scientific">Cryptosporangium phraense</name>
    <dbReference type="NCBI Taxonomy" id="2593070"/>
    <lineage>
        <taxon>Bacteria</taxon>
        <taxon>Bacillati</taxon>
        <taxon>Actinomycetota</taxon>
        <taxon>Actinomycetes</taxon>
        <taxon>Cryptosporangiales</taxon>
        <taxon>Cryptosporangiaceae</taxon>
        <taxon>Cryptosporangium</taxon>
    </lineage>
</organism>
<keyword evidence="4" id="KW-0808">Transferase</keyword>
<evidence type="ECO:0000256" key="7">
    <source>
        <dbReference type="ARBA" id="ARBA00034000"/>
    </source>
</evidence>
<evidence type="ECO:0000256" key="3">
    <source>
        <dbReference type="ARBA" id="ARBA00022676"/>
    </source>
</evidence>
<dbReference type="InParanoid" id="A0A545AE86"/>
<dbReference type="Pfam" id="PF00905">
    <property type="entry name" value="Transpeptidase"/>
    <property type="match status" value="1"/>
</dbReference>
<evidence type="ECO:0000256" key="1">
    <source>
        <dbReference type="ARBA" id="ARBA00022645"/>
    </source>
</evidence>
<dbReference type="PANTHER" id="PTHR32282:SF34">
    <property type="entry name" value="PENICILLIN-BINDING PROTEIN 1A"/>
    <property type="match status" value="1"/>
</dbReference>
<keyword evidence="14" id="KW-1185">Reference proteome</keyword>